<evidence type="ECO:0000313" key="2">
    <source>
        <dbReference type="EMBL" id="MST54491.1"/>
    </source>
</evidence>
<dbReference type="GO" id="GO:0005524">
    <property type="term" value="F:ATP binding"/>
    <property type="evidence" value="ECO:0007669"/>
    <property type="project" value="InterPro"/>
</dbReference>
<dbReference type="EMBL" id="VUNH01000001">
    <property type="protein sequence ID" value="MST54491.1"/>
    <property type="molecule type" value="Genomic_DNA"/>
</dbReference>
<gene>
    <name evidence="2" type="ORF">FYJ74_00265</name>
</gene>
<proteinExistence type="predicted"/>
<sequence>MTRLRRGGANFTGFRRWDIIFTSWRTQGGIAMWNRGLLIVGDGDGTGTDLRPLALMSDLGRGDFFAVRRESAAAAEWPDEEIDVVMIAPGCTNCVPLLEQCLARRIGFVIIGCPRLENEEERQLLREYRAAGGRALGPGSQGFFDWERRLALCWSAAVRMPDSQPQERHVTLIAQGGTVPFSLYAMAVEAGVRFRRVVSLGNCADSDGELLRCMEAAIGDPMTTLLILSFESLSRGRDFLAMASRAAERRLPVVLLRSGVNEDFHDRLARRHADAAWTDSIMWESVAGQFGVVLLSDAQQIVDLGKLSSLGLPPQGNRVAVLALSEGLAMMQGDQCREAGLDVVEFSPALKGKIQALLPRWANAANPADLSEQALNREGTLGRILDTLQDSDECDMILTITGSLTAAQGERLARAMGTTHRRGGKTLACCCLSRWRPLDEMVRRMNMEGVPLFSSPRRVAEALSGLWRIGRDIHPMNELCKPAPRPFLDRCPPRLSERDAMALVDAYGLKTVTHRLCTSVTEVLETAHSIGFPLALKVVSPSFASKQQVRAVALNLRTEEELRNAYGRILERTSRVHAGAEIQGVVAQKMVTDGIECMIGIKRDPLFGPVVAVALGGAYYGLMKDISLRVAPVSLETAMDMIRSLKGYPLISGEWFGTPMDVEALARQIVTLSQMGCAEPDIELLDINPIFIRPRGLGAEIADAFAVRRHKAEG</sequence>
<dbReference type="Pfam" id="PF13549">
    <property type="entry name" value="ATP-grasp_5"/>
    <property type="match status" value="1"/>
</dbReference>
<dbReference type="GO" id="GO:0016874">
    <property type="term" value="F:ligase activity"/>
    <property type="evidence" value="ECO:0007669"/>
    <property type="project" value="UniProtKB-KW"/>
</dbReference>
<evidence type="ECO:0000313" key="3">
    <source>
        <dbReference type="Proteomes" id="UP000473699"/>
    </source>
</evidence>
<dbReference type="Gene3D" id="3.40.50.261">
    <property type="entry name" value="Succinyl-CoA synthetase domains"/>
    <property type="match status" value="2"/>
</dbReference>
<keyword evidence="2" id="KW-0436">Ligase</keyword>
<dbReference type="PANTHER" id="PTHR42793:SF1">
    <property type="entry name" value="PEPTIDYL-LYSINE N-ACETYLTRANSFERASE PATZ"/>
    <property type="match status" value="1"/>
</dbReference>
<dbReference type="Proteomes" id="UP000473699">
    <property type="component" value="Unassembled WGS sequence"/>
</dbReference>
<dbReference type="Gene3D" id="3.30.470.20">
    <property type="entry name" value="ATP-grasp fold, B domain"/>
    <property type="match status" value="1"/>
</dbReference>
<dbReference type="Gene3D" id="3.30.1490.20">
    <property type="entry name" value="ATP-grasp fold, A domain"/>
    <property type="match status" value="1"/>
</dbReference>
<protein>
    <submittedName>
        <fullName evidence="2">Acetate--CoA ligase family protein</fullName>
    </submittedName>
</protein>
<name>A0A6L5Y8F1_9BACT</name>
<dbReference type="Pfam" id="PF13607">
    <property type="entry name" value="Succ_CoA_lig"/>
    <property type="match status" value="1"/>
</dbReference>
<dbReference type="AlphaFoldDB" id="A0A6L5Y8F1"/>
<dbReference type="SUPFAM" id="SSF52210">
    <property type="entry name" value="Succinyl-CoA synthetase domains"/>
    <property type="match status" value="2"/>
</dbReference>
<dbReference type="InterPro" id="IPR013815">
    <property type="entry name" value="ATP_grasp_subdomain_1"/>
</dbReference>
<accession>A0A6L5Y8F1</accession>
<reference evidence="2 3" key="1">
    <citation type="submission" date="2019-08" db="EMBL/GenBank/DDBJ databases">
        <title>In-depth cultivation of the pig gut microbiome towards novel bacterial diversity and tailored functional studies.</title>
        <authorList>
            <person name="Wylensek D."/>
            <person name="Hitch T.C.A."/>
            <person name="Clavel T."/>
        </authorList>
    </citation>
    <scope>NUCLEOTIDE SEQUENCE [LARGE SCALE GENOMIC DNA]</scope>
    <source>
        <strain evidence="2 3">SM-530-WT-4B</strain>
    </source>
</reference>
<evidence type="ECO:0000259" key="1">
    <source>
        <dbReference type="Pfam" id="PF13607"/>
    </source>
</evidence>
<dbReference type="InterPro" id="IPR016102">
    <property type="entry name" value="Succinyl-CoA_synth-like"/>
</dbReference>
<keyword evidence="3" id="KW-1185">Reference proteome</keyword>
<feature type="domain" description="Succinyl-CoA synthetase-like flavodoxin" evidence="1">
    <location>
        <begin position="169"/>
        <end position="306"/>
    </location>
</feature>
<dbReference type="PANTHER" id="PTHR42793">
    <property type="entry name" value="COA BINDING DOMAIN CONTAINING PROTEIN"/>
    <property type="match status" value="1"/>
</dbReference>
<comment type="caution">
    <text evidence="2">The sequence shown here is derived from an EMBL/GenBank/DDBJ whole genome shotgun (WGS) entry which is preliminary data.</text>
</comment>
<organism evidence="2 3">
    <name type="scientific">Pyramidobacter porci</name>
    <dbReference type="NCBI Taxonomy" id="2605789"/>
    <lineage>
        <taxon>Bacteria</taxon>
        <taxon>Thermotogati</taxon>
        <taxon>Synergistota</taxon>
        <taxon>Synergistia</taxon>
        <taxon>Synergistales</taxon>
        <taxon>Dethiosulfovibrionaceae</taxon>
        <taxon>Pyramidobacter</taxon>
    </lineage>
</organism>
<dbReference type="SUPFAM" id="SSF56059">
    <property type="entry name" value="Glutathione synthetase ATP-binding domain-like"/>
    <property type="match status" value="1"/>
</dbReference>
<dbReference type="InterPro" id="IPR032875">
    <property type="entry name" value="Succ_CoA_lig_flav_dom"/>
</dbReference>